<name>A0A073KE26_9BACI</name>
<evidence type="ECO:0000313" key="3">
    <source>
        <dbReference type="Proteomes" id="UP000027822"/>
    </source>
</evidence>
<dbReference type="STRING" id="574376.BAMA_14115"/>
<sequence>MKRILAGIIVCMIMLFPVRIYAENWDGLDVLLDNSIQFVQEEEYDKATEVLTYFSQQFLKHERVDANKVLPEHLRTISLAYDEALQSLETEGIDKQLKMDNILALRLVLDAEVSTYQPLWLERKQNVMDALANVEKAMEKEDSISFQRSLNKLLHEFDIIYPSLTISLPEKQLQRVNAHLSYLDEFRHMMLKNKSGQTQLKVIKEDFVEVFQEVKRDEASFSLIWFMIITGLIIFLTLTYVGFRKYKAEKDKKKSTVHSKNRS</sequence>
<dbReference type="AlphaFoldDB" id="A0A073KE26"/>
<gene>
    <name evidence="2" type="ORF">BAMA_14115</name>
</gene>
<dbReference type="NCBIfam" id="TIGR02878">
    <property type="entry name" value="spore_ypjB"/>
    <property type="match status" value="1"/>
</dbReference>
<evidence type="ECO:0000313" key="2">
    <source>
        <dbReference type="EMBL" id="KEK20548.1"/>
    </source>
</evidence>
<dbReference type="InterPro" id="IPR014231">
    <property type="entry name" value="Spore_YpjB"/>
</dbReference>
<reference evidence="2 3" key="1">
    <citation type="submission" date="2014-06" db="EMBL/GenBank/DDBJ databases">
        <title>Draft genome sequence of Bacillus manliponensis JCM 15802 (MCCC 1A00708).</title>
        <authorList>
            <person name="Lai Q."/>
            <person name="Liu Y."/>
            <person name="Shao Z."/>
        </authorList>
    </citation>
    <scope>NUCLEOTIDE SEQUENCE [LARGE SCALE GENOMIC DNA]</scope>
    <source>
        <strain evidence="2 3">JCM 15802</strain>
    </source>
</reference>
<dbReference type="Proteomes" id="UP000027822">
    <property type="component" value="Unassembled WGS sequence"/>
</dbReference>
<keyword evidence="1" id="KW-0472">Membrane</keyword>
<dbReference type="EMBL" id="JOTN01000003">
    <property type="protein sequence ID" value="KEK20548.1"/>
    <property type="molecule type" value="Genomic_DNA"/>
</dbReference>
<keyword evidence="1" id="KW-0812">Transmembrane</keyword>
<dbReference type="OrthoDB" id="2988195at2"/>
<comment type="caution">
    <text evidence="2">The sequence shown here is derived from an EMBL/GenBank/DDBJ whole genome shotgun (WGS) entry which is preliminary data.</text>
</comment>
<proteinExistence type="predicted"/>
<dbReference type="eggNOG" id="ENOG502ZE0H">
    <property type="taxonomic scope" value="Bacteria"/>
</dbReference>
<dbReference type="Pfam" id="PF09577">
    <property type="entry name" value="Spore_YpjB"/>
    <property type="match status" value="1"/>
</dbReference>
<keyword evidence="1" id="KW-1133">Transmembrane helix</keyword>
<dbReference type="RefSeq" id="WP_034636703.1">
    <property type="nucleotide sequence ID" value="NZ_CBCSJC010000004.1"/>
</dbReference>
<evidence type="ECO:0000256" key="1">
    <source>
        <dbReference type="SAM" id="Phobius"/>
    </source>
</evidence>
<organism evidence="2 3">
    <name type="scientific">Bacillus manliponensis</name>
    <dbReference type="NCBI Taxonomy" id="574376"/>
    <lineage>
        <taxon>Bacteria</taxon>
        <taxon>Bacillati</taxon>
        <taxon>Bacillota</taxon>
        <taxon>Bacilli</taxon>
        <taxon>Bacillales</taxon>
        <taxon>Bacillaceae</taxon>
        <taxon>Bacillus</taxon>
        <taxon>Bacillus cereus group</taxon>
    </lineage>
</organism>
<accession>A0A073KE26</accession>
<keyword evidence="3" id="KW-1185">Reference proteome</keyword>
<feature type="transmembrane region" description="Helical" evidence="1">
    <location>
        <begin position="223"/>
        <end position="243"/>
    </location>
</feature>
<protein>
    <submittedName>
        <fullName evidence="2">Sporulation protein</fullName>
    </submittedName>
</protein>